<name>A0A822AAC9_9BILA</name>
<proteinExistence type="predicted"/>
<dbReference type="EMBL" id="CAJOBR010032875">
    <property type="protein sequence ID" value="CAF5000912.1"/>
    <property type="molecule type" value="Genomic_DNA"/>
</dbReference>
<evidence type="ECO:0000313" key="2">
    <source>
        <dbReference type="Proteomes" id="UP000663848"/>
    </source>
</evidence>
<organism evidence="1 2">
    <name type="scientific">Rotaria socialis</name>
    <dbReference type="NCBI Taxonomy" id="392032"/>
    <lineage>
        <taxon>Eukaryota</taxon>
        <taxon>Metazoa</taxon>
        <taxon>Spiralia</taxon>
        <taxon>Gnathifera</taxon>
        <taxon>Rotifera</taxon>
        <taxon>Eurotatoria</taxon>
        <taxon>Bdelloidea</taxon>
        <taxon>Philodinida</taxon>
        <taxon>Philodinidae</taxon>
        <taxon>Rotaria</taxon>
    </lineage>
</organism>
<comment type="caution">
    <text evidence="1">The sequence shown here is derived from an EMBL/GenBank/DDBJ whole genome shotgun (WGS) entry which is preliminary data.</text>
</comment>
<gene>
    <name evidence="1" type="ORF">QYT958_LOCUS38104</name>
</gene>
<accession>A0A822AAC9</accession>
<sequence>GSPLSRARRGLLGANVGFVGASR</sequence>
<protein>
    <submittedName>
        <fullName evidence="1">Uncharacterized protein</fullName>
    </submittedName>
</protein>
<feature type="non-terminal residue" evidence="1">
    <location>
        <position position="1"/>
    </location>
</feature>
<dbReference type="Proteomes" id="UP000663848">
    <property type="component" value="Unassembled WGS sequence"/>
</dbReference>
<dbReference type="AlphaFoldDB" id="A0A822AAC9"/>
<reference evidence="1" key="1">
    <citation type="submission" date="2021-02" db="EMBL/GenBank/DDBJ databases">
        <authorList>
            <person name="Nowell W R."/>
        </authorList>
    </citation>
    <scope>NUCLEOTIDE SEQUENCE</scope>
</reference>
<evidence type="ECO:0000313" key="1">
    <source>
        <dbReference type="EMBL" id="CAF5000912.1"/>
    </source>
</evidence>